<accession>A0A1I5W2B8</accession>
<evidence type="ECO:0008006" key="3">
    <source>
        <dbReference type="Google" id="ProtNLM"/>
    </source>
</evidence>
<proteinExistence type="predicted"/>
<keyword evidence="2" id="KW-1185">Reference proteome</keyword>
<evidence type="ECO:0000313" key="2">
    <source>
        <dbReference type="Proteomes" id="UP000243106"/>
    </source>
</evidence>
<gene>
    <name evidence="1" type="ORF">SAMN05421853_10283</name>
</gene>
<reference evidence="2" key="1">
    <citation type="submission" date="2016-10" db="EMBL/GenBank/DDBJ databases">
        <authorList>
            <person name="Varghese N."/>
            <person name="Submissions S."/>
        </authorList>
    </citation>
    <scope>NUCLEOTIDE SEQUENCE [LARGE SCALE GENOMIC DNA]</scope>
    <source>
        <strain evidence="2">JCM 10271</strain>
    </source>
</reference>
<dbReference type="Gene3D" id="1.10.10.60">
    <property type="entry name" value="Homeodomain-like"/>
    <property type="match status" value="1"/>
</dbReference>
<dbReference type="Proteomes" id="UP000243106">
    <property type="component" value="Unassembled WGS sequence"/>
</dbReference>
<dbReference type="InterPro" id="IPR009057">
    <property type="entry name" value="Homeodomain-like_sf"/>
</dbReference>
<dbReference type="STRING" id="93684.SAMN05421853_10283"/>
<dbReference type="EMBL" id="FOXV01000002">
    <property type="protein sequence ID" value="SFQ13830.1"/>
    <property type="molecule type" value="Genomic_DNA"/>
</dbReference>
<dbReference type="RefSeq" id="WP_093009366.1">
    <property type="nucleotide sequence ID" value="NZ_FOXV01000002.1"/>
</dbReference>
<evidence type="ECO:0000313" key="1">
    <source>
        <dbReference type="EMBL" id="SFQ13830.1"/>
    </source>
</evidence>
<sequence length="115" mass="12728">MRADVQARNAKIVEMAKKGYARPTIAREVGINVQAVYTVISQARVGGADIPRVHGYHLGASRSPRVLVDKDVFIRLNPVAAERQITTRELISQILHVVARENLTDAILDDGDRDE</sequence>
<name>A0A1I5W2B8_9RHOB</name>
<organism evidence="1 2">
    <name type="scientific">Roseivivax halotolerans</name>
    <dbReference type="NCBI Taxonomy" id="93684"/>
    <lineage>
        <taxon>Bacteria</taxon>
        <taxon>Pseudomonadati</taxon>
        <taxon>Pseudomonadota</taxon>
        <taxon>Alphaproteobacteria</taxon>
        <taxon>Rhodobacterales</taxon>
        <taxon>Roseobacteraceae</taxon>
        <taxon>Roseivivax</taxon>
    </lineage>
</organism>
<dbReference type="SUPFAM" id="SSF46689">
    <property type="entry name" value="Homeodomain-like"/>
    <property type="match status" value="1"/>
</dbReference>
<dbReference type="AlphaFoldDB" id="A0A1I5W2B8"/>
<protein>
    <recommendedName>
        <fullName evidence="3">Homeodomain-like domain-containing protein</fullName>
    </recommendedName>
</protein>